<dbReference type="SMART" id="SM00388">
    <property type="entry name" value="HisKA"/>
    <property type="match status" value="1"/>
</dbReference>
<dbReference type="KEGG" id="mpro:BJP34_34545"/>
<dbReference type="PROSITE" id="PS50110">
    <property type="entry name" value="RESPONSE_REGULATORY"/>
    <property type="match status" value="1"/>
</dbReference>
<dbReference type="SUPFAM" id="SSF55874">
    <property type="entry name" value="ATPase domain of HSP90 chaperone/DNA topoisomerase II/histidine kinase"/>
    <property type="match status" value="1"/>
</dbReference>
<dbReference type="InterPro" id="IPR001789">
    <property type="entry name" value="Sig_transdc_resp-reg_receiver"/>
</dbReference>
<dbReference type="CDD" id="cd00082">
    <property type="entry name" value="HisKA"/>
    <property type="match status" value="1"/>
</dbReference>
<dbReference type="Gene3D" id="1.10.287.130">
    <property type="match status" value="1"/>
</dbReference>
<keyword evidence="3 6" id="KW-0597">Phosphoprotein</keyword>
<evidence type="ECO:0000256" key="6">
    <source>
        <dbReference type="PROSITE-ProRule" id="PRU00169"/>
    </source>
</evidence>
<dbReference type="Gene3D" id="3.40.50.2300">
    <property type="match status" value="1"/>
</dbReference>
<dbReference type="CDD" id="cd00075">
    <property type="entry name" value="HATPase"/>
    <property type="match status" value="1"/>
</dbReference>
<evidence type="ECO:0000256" key="1">
    <source>
        <dbReference type="ARBA" id="ARBA00000085"/>
    </source>
</evidence>
<gene>
    <name evidence="9" type="ORF">BJP34_34545</name>
</gene>
<reference evidence="10" key="1">
    <citation type="submission" date="2016-10" db="EMBL/GenBank/DDBJ databases">
        <title>Comparative genomics uncovers the prolific and rare metabolic potential of the cyanobacterial genus Moorea.</title>
        <authorList>
            <person name="Leao T."/>
            <person name="Castelao G."/>
            <person name="Korobeynikov A."/>
            <person name="Monroe E.A."/>
            <person name="Podell S."/>
            <person name="Glukhov E."/>
            <person name="Allen E."/>
            <person name="Gerwick W.H."/>
            <person name="Gerwick L."/>
        </authorList>
    </citation>
    <scope>NUCLEOTIDE SEQUENCE [LARGE SCALE GENOMIC DNA]</scope>
    <source>
        <strain evidence="10">PAL-8-15-08-1</strain>
    </source>
</reference>
<dbReference type="Pfam" id="PF00512">
    <property type="entry name" value="HisKA"/>
    <property type="match status" value="1"/>
</dbReference>
<feature type="domain" description="Histidine kinase" evidence="7">
    <location>
        <begin position="144"/>
        <end position="357"/>
    </location>
</feature>
<evidence type="ECO:0000259" key="8">
    <source>
        <dbReference type="PROSITE" id="PS50110"/>
    </source>
</evidence>
<evidence type="ECO:0000256" key="4">
    <source>
        <dbReference type="ARBA" id="ARBA00022777"/>
    </source>
</evidence>
<dbReference type="SUPFAM" id="SSF52172">
    <property type="entry name" value="CheY-like"/>
    <property type="match status" value="1"/>
</dbReference>
<evidence type="ECO:0000259" key="7">
    <source>
        <dbReference type="PROSITE" id="PS50109"/>
    </source>
</evidence>
<evidence type="ECO:0000313" key="10">
    <source>
        <dbReference type="Proteomes" id="UP000177870"/>
    </source>
</evidence>
<dbReference type="Gene3D" id="3.30.565.10">
    <property type="entry name" value="Histidine kinase-like ATPase, C-terminal domain"/>
    <property type="match status" value="1"/>
</dbReference>
<dbReference type="PANTHER" id="PTHR43547:SF2">
    <property type="entry name" value="HYBRID SIGNAL TRANSDUCTION HISTIDINE KINASE C"/>
    <property type="match status" value="1"/>
</dbReference>
<dbReference type="InterPro" id="IPR003594">
    <property type="entry name" value="HATPase_dom"/>
</dbReference>
<dbReference type="OrthoDB" id="418136at2"/>
<evidence type="ECO:0000256" key="2">
    <source>
        <dbReference type="ARBA" id="ARBA00012438"/>
    </source>
</evidence>
<dbReference type="SUPFAM" id="SSF47384">
    <property type="entry name" value="Homodimeric domain of signal transducing histidine kinase"/>
    <property type="match status" value="1"/>
</dbReference>
<accession>A0A1D8U1V0</accession>
<feature type="domain" description="Response regulatory" evidence="8">
    <location>
        <begin position="6"/>
        <end position="122"/>
    </location>
</feature>
<dbReference type="Proteomes" id="UP000177870">
    <property type="component" value="Chromosome"/>
</dbReference>
<dbReference type="PROSITE" id="PS50109">
    <property type="entry name" value="HIS_KIN"/>
    <property type="match status" value="1"/>
</dbReference>
<evidence type="ECO:0000256" key="3">
    <source>
        <dbReference type="ARBA" id="ARBA00022553"/>
    </source>
</evidence>
<evidence type="ECO:0000256" key="5">
    <source>
        <dbReference type="ARBA" id="ARBA00023012"/>
    </source>
</evidence>
<dbReference type="Pfam" id="PF02518">
    <property type="entry name" value="HATPase_c"/>
    <property type="match status" value="1"/>
</dbReference>
<proteinExistence type="predicted"/>
<dbReference type="GO" id="GO:0000155">
    <property type="term" value="F:phosphorelay sensor kinase activity"/>
    <property type="evidence" value="ECO:0007669"/>
    <property type="project" value="InterPro"/>
</dbReference>
<comment type="catalytic activity">
    <reaction evidence="1">
        <text>ATP + protein L-histidine = ADP + protein N-phospho-L-histidine.</text>
        <dbReference type="EC" id="2.7.13.3"/>
    </reaction>
</comment>
<dbReference type="PANTHER" id="PTHR43547">
    <property type="entry name" value="TWO-COMPONENT HISTIDINE KINASE"/>
    <property type="match status" value="1"/>
</dbReference>
<dbReference type="STRING" id="1458985.BJP34_34545"/>
<organism evidence="9 10">
    <name type="scientific">Moorena producens PAL-8-15-08-1</name>
    <dbReference type="NCBI Taxonomy" id="1458985"/>
    <lineage>
        <taxon>Bacteria</taxon>
        <taxon>Bacillati</taxon>
        <taxon>Cyanobacteriota</taxon>
        <taxon>Cyanophyceae</taxon>
        <taxon>Coleofasciculales</taxon>
        <taxon>Coleofasciculaceae</taxon>
        <taxon>Moorena</taxon>
    </lineage>
</organism>
<dbReference type="Pfam" id="PF00072">
    <property type="entry name" value="Response_reg"/>
    <property type="match status" value="1"/>
</dbReference>
<dbReference type="InterPro" id="IPR003661">
    <property type="entry name" value="HisK_dim/P_dom"/>
</dbReference>
<evidence type="ECO:0000313" key="9">
    <source>
        <dbReference type="EMBL" id="AOX03872.1"/>
    </source>
</evidence>
<dbReference type="SMART" id="SM00448">
    <property type="entry name" value="REC"/>
    <property type="match status" value="1"/>
</dbReference>
<keyword evidence="4 9" id="KW-0808">Transferase</keyword>
<dbReference type="InterPro" id="IPR005467">
    <property type="entry name" value="His_kinase_dom"/>
</dbReference>
<dbReference type="SMART" id="SM00387">
    <property type="entry name" value="HATPase_c"/>
    <property type="match status" value="1"/>
</dbReference>
<dbReference type="RefSeq" id="WP_070396238.1">
    <property type="nucleotide sequence ID" value="NZ_CP017599.1"/>
</dbReference>
<dbReference type="InterPro" id="IPR036097">
    <property type="entry name" value="HisK_dim/P_sf"/>
</dbReference>
<feature type="modified residue" description="4-aspartylphosphate" evidence="6">
    <location>
        <position position="55"/>
    </location>
</feature>
<dbReference type="EC" id="2.7.13.3" evidence="2"/>
<sequence>MDSQNSILVVDDEPCGFDVIEALLFKEGYNLSYASCGEEALNRLEEIQPDVILLDVMMPELDGIEVCHRIKSHPNWHHIPIIIVTALNSKEDLARCLDAGADDFLGKPVSGLELRSRVRSMLRIKKQHDQLAATLQLREDMSHMIVHDLRHPLANIIISCEILQQTELDKKQQRKTEQILKSALQLRSMTDNLLMMAKLESGKLSLNRDLVDLNALEQEVVLDFQAIAHEKNIQLVSELPESSKTLLIDANLIRRVLDNLLSNAIKFSPSQSKILLQVDYPVDPKPQARIRIADFGPGIEEELRKRIFDKYDVGNLMTGISQTGLGLTFCKMAVEAHGGRIFVENNQPSGSVFTVEI</sequence>
<dbReference type="AlphaFoldDB" id="A0A1D8U1V0"/>
<protein>
    <recommendedName>
        <fullName evidence="2">histidine kinase</fullName>
        <ecNumber evidence="2">2.7.13.3</ecNumber>
    </recommendedName>
</protein>
<name>A0A1D8U1V0_9CYAN</name>
<dbReference type="FunFam" id="3.40.50.2300:FF:000444">
    <property type="entry name" value="Sensory transduction histidine kinase"/>
    <property type="match status" value="1"/>
</dbReference>
<dbReference type="InterPro" id="IPR011006">
    <property type="entry name" value="CheY-like_superfamily"/>
</dbReference>
<dbReference type="EMBL" id="CP017599">
    <property type="protein sequence ID" value="AOX03872.1"/>
    <property type="molecule type" value="Genomic_DNA"/>
</dbReference>
<keyword evidence="5" id="KW-0902">Two-component regulatory system</keyword>
<dbReference type="PRINTS" id="PR00344">
    <property type="entry name" value="BCTRLSENSOR"/>
</dbReference>
<dbReference type="InterPro" id="IPR036890">
    <property type="entry name" value="HATPase_C_sf"/>
</dbReference>
<keyword evidence="4 9" id="KW-0418">Kinase</keyword>
<dbReference type="InterPro" id="IPR004358">
    <property type="entry name" value="Sig_transdc_His_kin-like_C"/>
</dbReference>